<dbReference type="SUPFAM" id="SSF54427">
    <property type="entry name" value="NTF2-like"/>
    <property type="match status" value="1"/>
</dbReference>
<keyword evidence="2" id="KW-1185">Reference proteome</keyword>
<comment type="caution">
    <text evidence="1">The sequence shown here is derived from an EMBL/GenBank/DDBJ whole genome shotgun (WGS) entry which is preliminary data.</text>
</comment>
<dbReference type="InterPro" id="IPR032710">
    <property type="entry name" value="NTF2-like_dom_sf"/>
</dbReference>
<reference evidence="1 2" key="1">
    <citation type="submission" date="2017-07" db="EMBL/GenBank/DDBJ databases">
        <title>The new phylogeny of genus Mycobacterium.</title>
        <authorList>
            <person name="Tortoli E."/>
            <person name="Trovato A."/>
            <person name="Cirillo D.M."/>
        </authorList>
    </citation>
    <scope>NUCLEOTIDE SEQUENCE [LARGE SCALE GENOMIC DNA]</scope>
    <source>
        <strain evidence="1 2">ATCC 33027</strain>
    </source>
</reference>
<dbReference type="RefSeq" id="WP_094483409.1">
    <property type="nucleotide sequence ID" value="NZ_NOZR01000023.1"/>
</dbReference>
<dbReference type="AlphaFoldDB" id="A0A255DAA1"/>
<dbReference type="OrthoDB" id="3574881at2"/>
<gene>
    <name evidence="1" type="ORF">CG716_22870</name>
</gene>
<evidence type="ECO:0008006" key="3">
    <source>
        <dbReference type="Google" id="ProtNLM"/>
    </source>
</evidence>
<sequence length="143" mass="15266">MPEPAANPHQLVADFYSALSAADTETIVHNIETRFVENAVVEWPPSLPHGGRVEGARRRRAVFSASANTDAPAGTRNLELVSAIGDGDEVVARITFDWLQPGKYRPCAQSSVGAVAVLRRSGTGDPSVPLGYRCDLDPAARLT</sequence>
<dbReference type="EMBL" id="NOZR01000023">
    <property type="protein sequence ID" value="OYN76194.1"/>
    <property type="molecule type" value="Genomic_DNA"/>
</dbReference>
<organism evidence="1 2">
    <name type="scientific">Mycolicibacterium sphagni</name>
    <dbReference type="NCBI Taxonomy" id="1786"/>
    <lineage>
        <taxon>Bacteria</taxon>
        <taxon>Bacillati</taxon>
        <taxon>Actinomycetota</taxon>
        <taxon>Actinomycetes</taxon>
        <taxon>Mycobacteriales</taxon>
        <taxon>Mycobacteriaceae</taxon>
        <taxon>Mycolicibacterium</taxon>
    </lineage>
</organism>
<protein>
    <recommendedName>
        <fullName evidence="3">SnoaL-like domain-containing protein</fullName>
    </recommendedName>
</protein>
<proteinExistence type="predicted"/>
<accession>A0A255DAA1</accession>
<evidence type="ECO:0000313" key="1">
    <source>
        <dbReference type="EMBL" id="OYN76194.1"/>
    </source>
</evidence>
<dbReference type="Gene3D" id="3.10.450.50">
    <property type="match status" value="1"/>
</dbReference>
<dbReference type="Proteomes" id="UP000216063">
    <property type="component" value="Unassembled WGS sequence"/>
</dbReference>
<name>A0A255DAA1_9MYCO</name>
<evidence type="ECO:0000313" key="2">
    <source>
        <dbReference type="Proteomes" id="UP000216063"/>
    </source>
</evidence>